<dbReference type="AlphaFoldDB" id="A0A2D0MX16"/>
<reference evidence="2 3" key="1">
    <citation type="submission" date="2017-10" db="EMBL/GenBank/DDBJ databases">
        <title>The draft genome sequence of Lewinella nigricans NBRC 102662.</title>
        <authorList>
            <person name="Wang K."/>
        </authorList>
    </citation>
    <scope>NUCLEOTIDE SEQUENCE [LARGE SCALE GENOMIC DNA]</scope>
    <source>
        <strain evidence="2 3">NBRC 102662</strain>
    </source>
</reference>
<name>A0A2D0MX16_FLAN2</name>
<proteinExistence type="predicted"/>
<dbReference type="InterPro" id="IPR018004">
    <property type="entry name" value="KilA/APSES_HTH"/>
</dbReference>
<protein>
    <recommendedName>
        <fullName evidence="1">KilA/APSES-type HTH DNA-binding domain-containing protein</fullName>
    </recommendedName>
</protein>
<organism evidence="2 3">
    <name type="scientific">Flavilitoribacter nigricans (strain ATCC 23147 / DSM 23189 / NBRC 102662 / NCIMB 1420 / SS-2)</name>
    <name type="common">Lewinella nigricans</name>
    <dbReference type="NCBI Taxonomy" id="1122177"/>
    <lineage>
        <taxon>Bacteria</taxon>
        <taxon>Pseudomonadati</taxon>
        <taxon>Bacteroidota</taxon>
        <taxon>Saprospiria</taxon>
        <taxon>Saprospirales</taxon>
        <taxon>Lewinellaceae</taxon>
        <taxon>Flavilitoribacter</taxon>
    </lineage>
</organism>
<feature type="domain" description="KilA/APSES-type HTH DNA-binding" evidence="1">
    <location>
        <begin position="15"/>
        <end position="51"/>
    </location>
</feature>
<accession>A0A2D0MX16</accession>
<dbReference type="Proteomes" id="UP000223913">
    <property type="component" value="Unassembled WGS sequence"/>
</dbReference>
<keyword evidence="3" id="KW-1185">Reference proteome</keyword>
<sequence>MDILHQCQRDLHPERTIRGTYAHSTIALNFANYIHAKFYIRVLEEYQVLKQNQAALLGDFRGLYQSNAYL</sequence>
<comment type="caution">
    <text evidence="2">The sequence shown here is derived from an EMBL/GenBank/DDBJ whole genome shotgun (WGS) entry which is preliminary data.</text>
</comment>
<evidence type="ECO:0000259" key="1">
    <source>
        <dbReference type="Pfam" id="PF04383"/>
    </source>
</evidence>
<gene>
    <name evidence="2" type="ORF">CRP01_40485</name>
</gene>
<dbReference type="Pfam" id="PF04383">
    <property type="entry name" value="KilA-N"/>
    <property type="match status" value="1"/>
</dbReference>
<dbReference type="EMBL" id="PDUD01000075">
    <property type="protein sequence ID" value="PHN00785.1"/>
    <property type="molecule type" value="Genomic_DNA"/>
</dbReference>
<evidence type="ECO:0000313" key="3">
    <source>
        <dbReference type="Proteomes" id="UP000223913"/>
    </source>
</evidence>
<dbReference type="RefSeq" id="WP_099155817.1">
    <property type="nucleotide sequence ID" value="NZ_PDUD01000075.1"/>
</dbReference>
<evidence type="ECO:0000313" key="2">
    <source>
        <dbReference type="EMBL" id="PHN00785.1"/>
    </source>
</evidence>